<organism evidence="4 5">
    <name type="scientific">Galliscardovia ingluviei</name>
    <dbReference type="NCBI Taxonomy" id="1769422"/>
    <lineage>
        <taxon>Bacteria</taxon>
        <taxon>Bacillati</taxon>
        <taxon>Actinomycetota</taxon>
        <taxon>Actinomycetes</taxon>
        <taxon>Bifidobacteriales</taxon>
        <taxon>Bifidobacteriaceae</taxon>
        <taxon>Galliscardovia</taxon>
    </lineage>
</organism>
<dbReference type="InterPro" id="IPR050109">
    <property type="entry name" value="HTH-type_TetR-like_transc_reg"/>
</dbReference>
<keyword evidence="5" id="KW-1185">Reference proteome</keyword>
<proteinExistence type="predicted"/>
<dbReference type="PROSITE" id="PS50977">
    <property type="entry name" value="HTH_TETR_2"/>
    <property type="match status" value="1"/>
</dbReference>
<name>A0A8J3AGL4_9BIFI</name>
<evidence type="ECO:0000256" key="1">
    <source>
        <dbReference type="ARBA" id="ARBA00023125"/>
    </source>
</evidence>
<dbReference type="SUPFAM" id="SSF46689">
    <property type="entry name" value="Homeodomain-like"/>
    <property type="match status" value="1"/>
</dbReference>
<accession>A0A8J3AGL4</accession>
<evidence type="ECO:0000313" key="4">
    <source>
        <dbReference type="EMBL" id="GGI13480.1"/>
    </source>
</evidence>
<feature type="domain" description="HTH tetR-type" evidence="3">
    <location>
        <begin position="36"/>
        <end position="95"/>
    </location>
</feature>
<dbReference type="InterPro" id="IPR001647">
    <property type="entry name" value="HTH_TetR"/>
</dbReference>
<dbReference type="Pfam" id="PF00440">
    <property type="entry name" value="TetR_N"/>
    <property type="match status" value="1"/>
</dbReference>
<sequence length="241" mass="27676">MSERSLTYDTVHDVIQDFSQQEQPAHRKRAPSMSVDERREAILRAVGPHVVNAQMKLSTRELAQYAGVAEGTLFRVFKDKQDLLQQAFHSELERMIEDDAWEKRLAKVQSSTDVQDRVEACLTVLLELFDDWSAIIITMRQTMLTQQHQHRYNASHHDEQATHATDHTSMAQLYQRLMLRVNQELQHQLQPVADQLSVPVEQAAAFIHMMMTAQSLATLHHQNTGLTTHQLARTIVHGIAR</sequence>
<reference evidence="4" key="2">
    <citation type="submission" date="2020-09" db="EMBL/GenBank/DDBJ databases">
        <authorList>
            <person name="Sun Q."/>
            <person name="Sedlacek I."/>
        </authorList>
    </citation>
    <scope>NUCLEOTIDE SEQUENCE</scope>
    <source>
        <strain evidence="4">CCM 8606</strain>
    </source>
</reference>
<evidence type="ECO:0000313" key="5">
    <source>
        <dbReference type="Proteomes" id="UP000619536"/>
    </source>
</evidence>
<gene>
    <name evidence="4" type="ORF">GCM10007377_06170</name>
</gene>
<evidence type="ECO:0000256" key="2">
    <source>
        <dbReference type="PROSITE-ProRule" id="PRU00335"/>
    </source>
</evidence>
<dbReference type="EMBL" id="BMDH01000001">
    <property type="protein sequence ID" value="GGI13480.1"/>
    <property type="molecule type" value="Genomic_DNA"/>
</dbReference>
<dbReference type="Proteomes" id="UP000619536">
    <property type="component" value="Unassembled WGS sequence"/>
</dbReference>
<dbReference type="InterPro" id="IPR009057">
    <property type="entry name" value="Homeodomain-like_sf"/>
</dbReference>
<protein>
    <recommendedName>
        <fullName evidence="3">HTH tetR-type domain-containing protein</fullName>
    </recommendedName>
</protein>
<dbReference type="GO" id="GO:0003700">
    <property type="term" value="F:DNA-binding transcription factor activity"/>
    <property type="evidence" value="ECO:0007669"/>
    <property type="project" value="TreeGrafter"/>
</dbReference>
<dbReference type="PANTHER" id="PTHR30055">
    <property type="entry name" value="HTH-TYPE TRANSCRIPTIONAL REGULATOR RUTR"/>
    <property type="match status" value="1"/>
</dbReference>
<comment type="caution">
    <text evidence="4">The sequence shown here is derived from an EMBL/GenBank/DDBJ whole genome shotgun (WGS) entry which is preliminary data.</text>
</comment>
<reference evidence="4" key="1">
    <citation type="journal article" date="2014" name="Int. J. Syst. Evol. Microbiol.">
        <title>Complete genome sequence of Corynebacterium casei LMG S-19264T (=DSM 44701T), isolated from a smear-ripened cheese.</title>
        <authorList>
            <consortium name="US DOE Joint Genome Institute (JGI-PGF)"/>
            <person name="Walter F."/>
            <person name="Albersmeier A."/>
            <person name="Kalinowski J."/>
            <person name="Ruckert C."/>
        </authorList>
    </citation>
    <scope>NUCLEOTIDE SEQUENCE</scope>
    <source>
        <strain evidence="4">CCM 8606</strain>
    </source>
</reference>
<dbReference type="GO" id="GO:0000976">
    <property type="term" value="F:transcription cis-regulatory region binding"/>
    <property type="evidence" value="ECO:0007669"/>
    <property type="project" value="TreeGrafter"/>
</dbReference>
<dbReference type="PANTHER" id="PTHR30055:SF226">
    <property type="entry name" value="HTH-TYPE TRANSCRIPTIONAL REGULATOR PKSA"/>
    <property type="match status" value="1"/>
</dbReference>
<dbReference type="AlphaFoldDB" id="A0A8J3AGL4"/>
<evidence type="ECO:0000259" key="3">
    <source>
        <dbReference type="PROSITE" id="PS50977"/>
    </source>
</evidence>
<feature type="DNA-binding region" description="H-T-H motif" evidence="2">
    <location>
        <begin position="58"/>
        <end position="77"/>
    </location>
</feature>
<keyword evidence="1 2" id="KW-0238">DNA-binding</keyword>
<dbReference type="Gene3D" id="1.10.357.10">
    <property type="entry name" value="Tetracycline Repressor, domain 2"/>
    <property type="match status" value="1"/>
</dbReference>